<dbReference type="EMBL" id="MT141546">
    <property type="protein sequence ID" value="QJA65952.1"/>
    <property type="molecule type" value="Genomic_DNA"/>
</dbReference>
<sequence length="78" mass="8675">MEAPSCGEILQLSNEGIDALTVGNEMAAERCRNMRWLCLGLGTTDDVWGEKCLTVNRLDNGSSAMEQWSRRFLESAHV</sequence>
<organism evidence="1">
    <name type="scientific">viral metagenome</name>
    <dbReference type="NCBI Taxonomy" id="1070528"/>
    <lineage>
        <taxon>unclassified sequences</taxon>
        <taxon>metagenomes</taxon>
        <taxon>organismal metagenomes</taxon>
    </lineage>
</organism>
<evidence type="ECO:0000313" key="2">
    <source>
        <dbReference type="EMBL" id="QJA71758.1"/>
    </source>
</evidence>
<proteinExistence type="predicted"/>
<evidence type="ECO:0000313" key="1">
    <source>
        <dbReference type="EMBL" id="QJA65952.1"/>
    </source>
</evidence>
<dbReference type="EMBL" id="MT145062">
    <property type="protein sequence ID" value="QJI03143.1"/>
    <property type="molecule type" value="Genomic_DNA"/>
</dbReference>
<evidence type="ECO:0000313" key="3">
    <source>
        <dbReference type="EMBL" id="QJI03143.1"/>
    </source>
</evidence>
<dbReference type="EMBL" id="MT141897">
    <property type="protein sequence ID" value="QJA71758.1"/>
    <property type="molecule type" value="Genomic_DNA"/>
</dbReference>
<accession>A0A6M3JA44</accession>
<gene>
    <name evidence="2" type="ORF">MM415A03058_0009</name>
    <name evidence="1" type="ORF">MM415B00370_0070</name>
    <name evidence="3" type="ORF">TM448B04146_0002</name>
</gene>
<reference evidence="1" key="1">
    <citation type="submission" date="2020-03" db="EMBL/GenBank/DDBJ databases">
        <title>The deep terrestrial virosphere.</title>
        <authorList>
            <person name="Holmfeldt K."/>
            <person name="Nilsson E."/>
            <person name="Simone D."/>
            <person name="Lopez-Fernandez M."/>
            <person name="Wu X."/>
            <person name="de Brujin I."/>
            <person name="Lundin D."/>
            <person name="Andersson A."/>
            <person name="Bertilsson S."/>
            <person name="Dopson M."/>
        </authorList>
    </citation>
    <scope>NUCLEOTIDE SEQUENCE</scope>
    <source>
        <strain evidence="2">MM415A03058</strain>
        <strain evidence="1">MM415B00370</strain>
        <strain evidence="3">TM448B04146</strain>
    </source>
</reference>
<protein>
    <submittedName>
        <fullName evidence="1">Uncharacterized protein</fullName>
    </submittedName>
</protein>
<dbReference type="AlphaFoldDB" id="A0A6M3JA44"/>
<name>A0A6M3JA44_9ZZZZ</name>